<protein>
    <submittedName>
        <fullName evidence="2">Uncharacterized protein</fullName>
    </submittedName>
</protein>
<organism evidence="2 3">
    <name type="scientific">Colletotrichum paranaense</name>
    <dbReference type="NCBI Taxonomy" id="1914294"/>
    <lineage>
        <taxon>Eukaryota</taxon>
        <taxon>Fungi</taxon>
        <taxon>Dikarya</taxon>
        <taxon>Ascomycota</taxon>
        <taxon>Pezizomycotina</taxon>
        <taxon>Sordariomycetes</taxon>
        <taxon>Hypocreomycetidae</taxon>
        <taxon>Glomerellales</taxon>
        <taxon>Glomerellaceae</taxon>
        <taxon>Colletotrichum</taxon>
        <taxon>Colletotrichum acutatum species complex</taxon>
    </lineage>
</organism>
<dbReference type="Proteomes" id="UP001241169">
    <property type="component" value="Unassembled WGS sequence"/>
</dbReference>
<comment type="caution">
    <text evidence="2">The sequence shown here is derived from an EMBL/GenBank/DDBJ whole genome shotgun (WGS) entry which is preliminary data.</text>
</comment>
<dbReference type="EMBL" id="MOPA01000004">
    <property type="protein sequence ID" value="KAK1542292.1"/>
    <property type="molecule type" value="Genomic_DNA"/>
</dbReference>
<dbReference type="RefSeq" id="XP_060351421.1">
    <property type="nucleotide sequence ID" value="XM_060489955.1"/>
</dbReference>
<proteinExistence type="predicted"/>
<evidence type="ECO:0000313" key="2">
    <source>
        <dbReference type="EMBL" id="KAK1542292.1"/>
    </source>
</evidence>
<dbReference type="PANTHER" id="PTHR38790">
    <property type="entry name" value="2EXR DOMAIN-CONTAINING PROTEIN-RELATED"/>
    <property type="match status" value="1"/>
</dbReference>
<accession>A0ABQ9SRZ0</accession>
<name>A0ABQ9SRZ0_9PEZI</name>
<evidence type="ECO:0000313" key="3">
    <source>
        <dbReference type="Proteomes" id="UP001241169"/>
    </source>
</evidence>
<gene>
    <name evidence="2" type="ORF">CPAR01_05679</name>
</gene>
<sequence length="317" mass="36287">MAPPGITGNSSRKRSASPLPSDENHRYELRSKAKVVFLFSNVLKKAKVGQKLGFLSLPAELRNMVYDLTLVQRRIIIDCDRRNMRFRHNRNHPVSGPLLRTCKTVYADARALMYSATFELENMDYLEKWLRTLGSGAVDIRDIRLTRSFQAYFAQSYRVNLPVRNQKDYRATTRQVAKLLSGCRHLENLDLGFLYTKKFRTTPLIENKDNPAYWQKEARLLAEMVFRDLFVLLVAAKASGKTVDQVASLPQIYHKNFECIKHHPSNVGNCNPQRETACHMKLLIAKYIGNRSHPRKPGSPAFLAYLSPSMSQQPGTN</sequence>
<feature type="region of interest" description="Disordered" evidence="1">
    <location>
        <begin position="1"/>
        <end position="24"/>
    </location>
</feature>
<reference evidence="2 3" key="1">
    <citation type="submission" date="2016-10" db="EMBL/GenBank/DDBJ databases">
        <title>The genome sequence of Colletotrichum fioriniae PJ7.</title>
        <authorList>
            <person name="Baroncelli R."/>
        </authorList>
    </citation>
    <scope>NUCLEOTIDE SEQUENCE [LARGE SCALE GENOMIC DNA]</scope>
    <source>
        <strain evidence="2 3">IMI 384185</strain>
    </source>
</reference>
<keyword evidence="3" id="KW-1185">Reference proteome</keyword>
<dbReference type="GeneID" id="85373854"/>
<evidence type="ECO:0000256" key="1">
    <source>
        <dbReference type="SAM" id="MobiDB-lite"/>
    </source>
</evidence>